<protein>
    <submittedName>
        <fullName evidence="8">Spectrin beta chain, non-erythrocytic 1</fullName>
    </submittedName>
</protein>
<dbReference type="Gene3D" id="3.30.920.20">
    <property type="entry name" value="Gas2-like domain"/>
    <property type="match status" value="1"/>
</dbReference>
<dbReference type="EMBL" id="JABAYA010000094">
    <property type="protein sequence ID" value="KAF7725585.1"/>
    <property type="molecule type" value="Genomic_DNA"/>
</dbReference>
<dbReference type="PROSITE" id="PS50021">
    <property type="entry name" value="CH"/>
    <property type="match status" value="2"/>
</dbReference>
<evidence type="ECO:0000259" key="6">
    <source>
        <dbReference type="PROSITE" id="PS50021"/>
    </source>
</evidence>
<evidence type="ECO:0000313" key="9">
    <source>
        <dbReference type="Proteomes" id="UP000605846"/>
    </source>
</evidence>
<gene>
    <name evidence="8" type="primary">SPTBN1_2</name>
    <name evidence="8" type="ORF">EC973_009540</name>
</gene>
<feature type="compositionally biased region" description="Polar residues" evidence="5">
    <location>
        <begin position="2948"/>
        <end position="2957"/>
    </location>
</feature>
<organism evidence="8 9">
    <name type="scientific">Apophysomyces ossiformis</name>
    <dbReference type="NCBI Taxonomy" id="679940"/>
    <lineage>
        <taxon>Eukaryota</taxon>
        <taxon>Fungi</taxon>
        <taxon>Fungi incertae sedis</taxon>
        <taxon>Mucoromycota</taxon>
        <taxon>Mucoromycotina</taxon>
        <taxon>Mucoromycetes</taxon>
        <taxon>Mucorales</taxon>
        <taxon>Mucorineae</taxon>
        <taxon>Mucoraceae</taxon>
        <taxon>Apophysomyces</taxon>
    </lineage>
</organism>
<dbReference type="Gene3D" id="1.20.58.60">
    <property type="match status" value="2"/>
</dbReference>
<feature type="region of interest" description="Disordered" evidence="5">
    <location>
        <begin position="459"/>
        <end position="498"/>
    </location>
</feature>
<dbReference type="OrthoDB" id="10017054at2759"/>
<dbReference type="GO" id="GO:0005856">
    <property type="term" value="C:cytoskeleton"/>
    <property type="evidence" value="ECO:0007669"/>
    <property type="project" value="UniProtKB-SubCell"/>
</dbReference>
<feature type="compositionally biased region" description="Pro residues" evidence="5">
    <location>
        <begin position="221"/>
        <end position="230"/>
    </location>
</feature>
<dbReference type="GO" id="GO:0008017">
    <property type="term" value="F:microtubule binding"/>
    <property type="evidence" value="ECO:0007669"/>
    <property type="project" value="InterPro"/>
</dbReference>
<feature type="region of interest" description="Disordered" evidence="5">
    <location>
        <begin position="411"/>
        <end position="446"/>
    </location>
</feature>
<feature type="region of interest" description="Disordered" evidence="5">
    <location>
        <begin position="211"/>
        <end position="245"/>
    </location>
</feature>
<feature type="compositionally biased region" description="Acidic residues" evidence="5">
    <location>
        <begin position="427"/>
        <end position="445"/>
    </location>
</feature>
<dbReference type="PROSITE" id="PS51460">
    <property type="entry name" value="GAR"/>
    <property type="match status" value="1"/>
</dbReference>
<feature type="coiled-coil region" evidence="4">
    <location>
        <begin position="1253"/>
        <end position="1295"/>
    </location>
</feature>
<feature type="domain" description="Calponin-homology (CH)" evidence="6">
    <location>
        <begin position="267"/>
        <end position="385"/>
    </location>
</feature>
<dbReference type="SMART" id="SM00243">
    <property type="entry name" value="GAS2"/>
    <property type="match status" value="1"/>
</dbReference>
<evidence type="ECO:0000256" key="5">
    <source>
        <dbReference type="SAM" id="MobiDB-lite"/>
    </source>
</evidence>
<name>A0A8H7BJP7_9FUNG</name>
<evidence type="ECO:0000313" key="8">
    <source>
        <dbReference type="EMBL" id="KAF7725585.1"/>
    </source>
</evidence>
<dbReference type="InterPro" id="IPR036534">
    <property type="entry name" value="GAR_dom_sf"/>
</dbReference>
<feature type="region of interest" description="Disordered" evidence="5">
    <location>
        <begin position="2948"/>
        <end position="2969"/>
    </location>
</feature>
<dbReference type="InterPro" id="IPR001715">
    <property type="entry name" value="CH_dom"/>
</dbReference>
<feature type="compositionally biased region" description="Basic residues" evidence="5">
    <location>
        <begin position="482"/>
        <end position="492"/>
    </location>
</feature>
<feature type="domain" description="GAR" evidence="7">
    <location>
        <begin position="3026"/>
        <end position="3100"/>
    </location>
</feature>
<dbReference type="Gene3D" id="1.10.418.10">
    <property type="entry name" value="Calponin-like domain"/>
    <property type="match status" value="2"/>
</dbReference>
<feature type="domain" description="Calponin-homology (CH)" evidence="6">
    <location>
        <begin position="77"/>
        <end position="183"/>
    </location>
</feature>
<dbReference type="SUPFAM" id="SSF46966">
    <property type="entry name" value="Spectrin repeat"/>
    <property type="match status" value="1"/>
</dbReference>
<proteinExistence type="predicted"/>
<feature type="compositionally biased region" description="Polar residues" evidence="5">
    <location>
        <begin position="235"/>
        <end position="245"/>
    </location>
</feature>
<evidence type="ECO:0000259" key="7">
    <source>
        <dbReference type="PROSITE" id="PS51460"/>
    </source>
</evidence>
<comment type="subcellular location">
    <subcellularLocation>
        <location evidence="1">Cytoplasm</location>
        <location evidence="1">Cytoskeleton</location>
    </subcellularLocation>
</comment>
<feature type="region of interest" description="Disordered" evidence="5">
    <location>
        <begin position="1"/>
        <end position="66"/>
    </location>
</feature>
<dbReference type="Proteomes" id="UP000605846">
    <property type="component" value="Unassembled WGS sequence"/>
</dbReference>
<accession>A0A8H7BJP7</accession>
<dbReference type="SUPFAM" id="SSF143575">
    <property type="entry name" value="GAS2 domain-like"/>
    <property type="match status" value="1"/>
</dbReference>
<evidence type="ECO:0000256" key="4">
    <source>
        <dbReference type="SAM" id="Coils"/>
    </source>
</evidence>
<evidence type="ECO:0000256" key="1">
    <source>
        <dbReference type="ARBA" id="ARBA00004245"/>
    </source>
</evidence>
<keyword evidence="3" id="KW-0206">Cytoskeleton</keyword>
<comment type="caution">
    <text evidence="8">The sequence shown here is derived from an EMBL/GenBank/DDBJ whole genome shotgun (WGS) entry which is preliminary data.</text>
</comment>
<feature type="coiled-coil region" evidence="4">
    <location>
        <begin position="893"/>
        <end position="920"/>
    </location>
</feature>
<dbReference type="Pfam" id="PF00307">
    <property type="entry name" value="CH"/>
    <property type="match status" value="2"/>
</dbReference>
<feature type="region of interest" description="Disordered" evidence="5">
    <location>
        <begin position="3096"/>
        <end position="3118"/>
    </location>
</feature>
<dbReference type="SUPFAM" id="SSF47576">
    <property type="entry name" value="Calponin-homology domain, CH-domain"/>
    <property type="match status" value="1"/>
</dbReference>
<dbReference type="Pfam" id="PF02187">
    <property type="entry name" value="GAS2"/>
    <property type="match status" value="1"/>
</dbReference>
<dbReference type="InterPro" id="IPR036872">
    <property type="entry name" value="CH_dom_sf"/>
</dbReference>
<evidence type="ECO:0000256" key="2">
    <source>
        <dbReference type="ARBA" id="ARBA00022490"/>
    </source>
</evidence>
<dbReference type="PANTHER" id="PTHR11915">
    <property type="entry name" value="SPECTRIN/FILAMIN RELATED CYTOSKELETAL PROTEIN"/>
    <property type="match status" value="1"/>
</dbReference>
<dbReference type="InterPro" id="IPR003108">
    <property type="entry name" value="GAR_dom"/>
</dbReference>
<feature type="compositionally biased region" description="Low complexity" evidence="5">
    <location>
        <begin position="1"/>
        <end position="20"/>
    </location>
</feature>
<sequence>MSTPSSNTPSSPSSFATSANIGRSGSSRSLFRDSIAGGAFGAVPGSGRKSNRSRQNTIGGDSWLTDESRNLSSEYQEIQKRTLTKWVNAQLCAVNDRIDNIETDLRDGKRLLKLLSVVSQQPAPKPEKMNMRIHQLANVAQALGFLEKQLGAEAMPDIGNEAIVNGDLKKTLALIFFIMLKYQIHLIIADHGEDFISSLSELSERERDDLLHHPKDTLPSDTPPDTPLTPPSKAAQPTPNNATSLFASRKMGSSHSIADKAHGSTAAEAKVALLFWVRIQLEDYIAANIIPSVQDFSRSWRSGLAFCLLIHRHDPILIPDLFTTHMKADFSEKQTWHTLLTMAFNLAASHLGIPSYLDPEDLIEVEHPHEPSIMMYVSEYYKLMSRTQREDTEETKREKKIRRRANIAMAMGGEIESISASPPPIEEQSDDDDDDGDTEETEQEDISSFLLQSKLAAEAPSSPIQTNQTLLEAPVPVPMPSARRRKMAHRKSTLPEEDKARIKADLNSRLRMQLTGHLPRGVHPLLDQLLTINETMMSFIKTNTRTIDDIPEEFVASTAVSEYIDALEIIEEQIESEAGHLDIAKEAKDTLTSPPETADDTLIRLTDLQRAQVEKLYEVLLKEWNDFTEFLRSTKLDLLRVESDLVATEEDASKFQHEASIVSDVIDQLEQTLRNVPPKTDDNNPLHPLDGTQEIAELFERDVVQAKEIVESFDRTTWKQFKSFARQFSPAVLHVVSIQHSELQSKYDGLMVLMKEIRKASVNFRSALAFAVGIHSIDEQLEAVQAIMDSNEKATTDDAIQHLEDRVAAVRSKIHRLQEEYHDLLSLEGETGARFVESFKNMEKRYETVRDWVDQVRVWFIEAERIREWIESRIKTIEDRNKEHTFDPLSAIVDVAEKVAKQLDEEHKRLKRNIEQFNADDMARLRSHVKTLTMEKRGHELSPADTSTIEITLTTLNLLSKLMKLMQARSLLVDMLTLRFKWEGSFSKASEWIADTDQEIDVFLHSKARWVQKMESEDKKSVEDVIQSLVALEKKIAAFDQELYSEVLDAYQEMEDLNEMKLPEHLETRQTNFEQSFEALMKRCAFSRKVVEQRLAMTEAVSQFIQLRDKGERLKQIMMEAEGNVTEKNDEDLYGERVQEFKEQSSQLMTDVTANIPYPSLSEDTAAMIENDAANESIRHAINSYGMALAVIAETLEELLVSHRQTLSLQQRASLAYDEVLRMTTWMDEKARAMTKQLDVFDEERLVFDEESIKRLEKERESVAARFKQMKDGDLARLLEQVRLIESEIDSTNAVSLDRGMLVSGIESLEHSQEKLKRALERRVVEIDIMTKYQAWDLERAAMHQKVTVATRDIWQFIANKAQYDPIRENVEIPVLSEEANHAETLQYLEIQDSEYLAVDHCYDELVKAYNTLDSRADVVPSVVTIKHTELKKSGADIHQLCHYASQLLTQRTIVLRFLSQSQKVEKEGETIRDELTKVQRDANNDRKSLDDRFTAFKSQVNEVCNEYGNAVPYPVCGNLTCPEQPEEVGCNPQIKALIDRRMDELRILEEAIERSYSSYMDTNQRKDLINQCETEAILLQKWMDERFEIMKLLHINVASESFAAISEHHLLDLQKEQTRITTELEEFESIKVQKLREDVAKIKAKLGQWSSSIDISATEKALERVLINLERLKKIVHDQSLSLDAANKRTVWESKISDGMSCLEEMNDALREFTTRKNKAFSHANLSEEVLATLLDDLSELDRQHIEFTKLNMGVIKNCYLDLTESFSKLSRPIVTPEHMEARMESLTQSHSRLQENISARSKELSLVKQKFQWEVAIRDALLALSSQDSRIDEFVKIKARWSPDVEMKDNDAQQLRDECVLLFNGFTAYMEGMAKKIKDEHHNIRAALSGYGMHSILETLSKQLQDLSNAELRVQEHLEYADNVVTQRCSVSAFILRTDELERLAEAIRDEFLTSKDDLEGQAEQLLKFKAGVDDVRDLGNAVPYPVRSAEGISMQAKVKDDSTNSVIRDTIDMCNTKLAEYSSSLQRLLESKETITRRQMMLQSYHTHADACDAWIRSRKEKLRQNAEMLDSIQSLDITRLKDAVSGTDSIDTAMRARFNIYISLQITYEKCESAFSDNTVIDEEQGLVHEFTEVVATQKRIAQEWSDLLEESARVSRALSALLVPAECVTKIQKLLAAFQGIQAQVDTADASAITDDQILTWQKEIDRLETKEYNGLQSEVTTSLQALSPNMIADAMSELDQIGDIIPCIRTSLTQLYDTVNLNRLRKTYLESSAVAIKAIDRLHSSFADIRQRFDPVSSESPEARAMQHQKLIAAHRAVKKQMCDGKETYSDLCSYYDFTQVHGKDSDIDQTHADIQKRWKELETEGTSLSGFVFRAAKWVDCYEILDSIQAELSLIESDMQKLNGTRVVNSGPLDDIEKKLRKISFALDEVDAATNSDDMIADQSNQASFSKQRSCTVSLLEEQQSALGVHRQNLERTTLAQSYSTETKRLCGVCEEQLTFIRQQAISNPDLAGKKADAIKNIVKAYGAAVANTRDVYRRCKDEFDGTLNEQADKLTNVLNHPKMEVDRIRRPLEKLLGDLDTAITTEDEYLKTLRAVIRHAQLESHVNRALNDFKVLVTRYSKSTMTRSKSNLLPDLSEFRRRYDSVEESLNNFYVVGNELKGNLQKSIGVARMATVTRTVDRRHDTVKQRWTEIKVIADETKARLEELQKRLTATTKLSDVLWFVGDMKDRVNAFQFTGKSFAVEEQELKELKEEIETTLVKKTKEVDAIMVDVPDQDGSLKKQRTQLSAVIEELHQLVQTKEQLAYTEGNITEFLSLVDEVDSQINQMATTIEKSAPHHAAIVNNRFNKADLQAMLKALIATYKDNEPKINDLLDKAKLEAQKQFLDDNERVANRLAKTMDRWNKIQTAAIAREKELQLCIKKLNHEFFTKLAMAKSSTPRIRTGNKSTTPTTVTPPKRPSIYRQAVASPLGSRRSSVKSASAVTDNRAATAAAANVRRSKTPTLFSSKPLSAYVPDPKNELDVQLSRIVNESPFRMKVKMVPNEAGKYWFGDEHPRLVYCRILPSKVVMVRVGGGWVELARFLRDHGGETSDSSESTSGRSSRNANYDNQELSHAFSRSRASSGYMDGDHFVQTDSEGKQIAMKMVKAGNNAKVPSRKKSS</sequence>
<reference evidence="8" key="1">
    <citation type="submission" date="2020-01" db="EMBL/GenBank/DDBJ databases">
        <title>Genome Sequencing of Three Apophysomyces-Like Fungal Strains Confirms a Novel Fungal Genus in the Mucoromycota with divergent Burkholderia-like Endosymbiotic Bacteria.</title>
        <authorList>
            <person name="Stajich J.E."/>
            <person name="Macias A.M."/>
            <person name="Carter-House D."/>
            <person name="Lovett B."/>
            <person name="Kasson L.R."/>
            <person name="Berry K."/>
            <person name="Grigoriev I."/>
            <person name="Chang Y."/>
            <person name="Spatafora J."/>
            <person name="Kasson M.T."/>
        </authorList>
    </citation>
    <scope>NUCLEOTIDE SEQUENCE</scope>
    <source>
        <strain evidence="8">NRRL A-21654</strain>
    </source>
</reference>
<keyword evidence="4" id="KW-0175">Coiled coil</keyword>
<keyword evidence="9" id="KW-1185">Reference proteome</keyword>
<evidence type="ECO:0000256" key="3">
    <source>
        <dbReference type="ARBA" id="ARBA00023212"/>
    </source>
</evidence>
<dbReference type="SMART" id="SM00033">
    <property type="entry name" value="CH"/>
    <property type="match status" value="2"/>
</dbReference>
<feature type="compositionally biased region" description="Low complexity" evidence="5">
    <location>
        <begin position="3100"/>
        <end position="3113"/>
    </location>
</feature>
<keyword evidence="2" id="KW-0963">Cytoplasm</keyword>